<dbReference type="SUPFAM" id="SSF58104">
    <property type="entry name" value="Methyl-accepting chemotaxis protein (MCP) signaling domain"/>
    <property type="match status" value="1"/>
</dbReference>
<dbReference type="GO" id="GO:0016020">
    <property type="term" value="C:membrane"/>
    <property type="evidence" value="ECO:0007669"/>
    <property type="project" value="InterPro"/>
</dbReference>
<dbReference type="STRING" id="1616788.AR543_07265"/>
<dbReference type="InterPro" id="IPR004089">
    <property type="entry name" value="MCPsignal_dom"/>
</dbReference>
<dbReference type="KEGG" id="pbv:AR543_07265"/>
<dbReference type="OrthoDB" id="5449717at2"/>
<dbReference type="PANTHER" id="PTHR32089">
    <property type="entry name" value="METHYL-ACCEPTING CHEMOTAXIS PROTEIN MCPB"/>
    <property type="match status" value="1"/>
</dbReference>
<evidence type="ECO:0000313" key="5">
    <source>
        <dbReference type="EMBL" id="ANF95823.1"/>
    </source>
</evidence>
<dbReference type="EMBL" id="CP013023">
    <property type="protein sequence ID" value="ANF95823.1"/>
    <property type="molecule type" value="Genomic_DNA"/>
</dbReference>
<gene>
    <name evidence="5" type="ORF">AR543_07265</name>
</gene>
<keyword evidence="1 2" id="KW-0807">Transducer</keyword>
<keyword evidence="3" id="KW-1133">Transmembrane helix</keyword>
<feature type="domain" description="Methyl-accepting transducer" evidence="4">
    <location>
        <begin position="295"/>
        <end position="532"/>
    </location>
</feature>
<evidence type="ECO:0000259" key="4">
    <source>
        <dbReference type="PROSITE" id="PS50111"/>
    </source>
</evidence>
<keyword evidence="3" id="KW-0472">Membrane</keyword>
<keyword evidence="3" id="KW-0812">Transmembrane</keyword>
<dbReference type="PANTHER" id="PTHR32089:SF112">
    <property type="entry name" value="LYSOZYME-LIKE PROTEIN-RELATED"/>
    <property type="match status" value="1"/>
</dbReference>
<evidence type="ECO:0000256" key="1">
    <source>
        <dbReference type="ARBA" id="ARBA00023224"/>
    </source>
</evidence>
<feature type="transmembrane region" description="Helical" evidence="3">
    <location>
        <begin position="198"/>
        <end position="219"/>
    </location>
</feature>
<dbReference type="AlphaFoldDB" id="A0A172ZE92"/>
<evidence type="ECO:0000256" key="2">
    <source>
        <dbReference type="PROSITE-ProRule" id="PRU00284"/>
    </source>
</evidence>
<reference evidence="5 6" key="2">
    <citation type="journal article" date="2016" name="Int. J. Syst. Evol. Microbiol.">
        <title>Paenibacillus bovis sp. nov., isolated from raw yak (Bos grunniens) milk.</title>
        <authorList>
            <person name="Gao C."/>
            <person name="Han J."/>
            <person name="Liu Z."/>
            <person name="Xu X."/>
            <person name="Hang F."/>
            <person name="Wu Z."/>
        </authorList>
    </citation>
    <scope>NUCLEOTIDE SEQUENCE [LARGE SCALE GENOMIC DNA]</scope>
    <source>
        <strain evidence="5 6">BD3526</strain>
    </source>
</reference>
<name>A0A172ZE92_9BACL</name>
<keyword evidence="6" id="KW-1185">Reference proteome</keyword>
<dbReference type="SMART" id="SM00283">
    <property type="entry name" value="MA"/>
    <property type="match status" value="1"/>
</dbReference>
<sequence length="582" mass="64602">MKMFKINNWSLSTKMLLPAAILVIALVVLSVLAIRNIDKMGDKLITSLYTEAYQINYLVLNADRDYYQAKIAEFMLTTLQNPNEIKVQQDDYNENVKQTYDRVQQAKVIMENNRAVFEKYTDPETKKDVFQLIEDFDTNYNAWKGQFNYEERRYVSSTESGVKFAASRQNLDQIENIMDQYSKDAIEESAALSGQMRLITIIELAAILVIAALLIFFIVRNVRNRTKDTLTMIHKTANFDLVYDDSFTRYLSEKDEFAVIIQALGEARKEFRTTFSRVIQESRNLQDTIQIVDEEINKLEGGVQDISATTEQLSAGMEETAASTQEMNATSTEIESAVNSVANKAQEGARAAEGLTARAADLSKQFKHSYSTSTATYNQVRDSLVQALEESKSVQQINSLVSSIIDIASQTNLLSLNASIEAARAGDAGRGFAVVASEISKLAEDSKKAADQINEITQVVVGSVSNLSSNSNDLLNLFSTNVRTDYEMMLSSADQYASSAQEIDDIANDLSATSEELLASIENVVKAIQEISVAANEGAEGTSMIAEKTDDIVQQTSRVAEQMKQSKQGVNELAESVAKFKL</sequence>
<organism evidence="5 6">
    <name type="scientific">Paenibacillus bovis</name>
    <dbReference type="NCBI Taxonomy" id="1616788"/>
    <lineage>
        <taxon>Bacteria</taxon>
        <taxon>Bacillati</taxon>
        <taxon>Bacillota</taxon>
        <taxon>Bacilli</taxon>
        <taxon>Bacillales</taxon>
        <taxon>Paenibacillaceae</taxon>
        <taxon>Paenibacillus</taxon>
    </lineage>
</organism>
<protein>
    <recommendedName>
        <fullName evidence="4">Methyl-accepting transducer domain-containing protein</fullName>
    </recommendedName>
</protein>
<evidence type="ECO:0000256" key="3">
    <source>
        <dbReference type="SAM" id="Phobius"/>
    </source>
</evidence>
<dbReference type="GO" id="GO:0007165">
    <property type="term" value="P:signal transduction"/>
    <property type="evidence" value="ECO:0007669"/>
    <property type="project" value="UniProtKB-KW"/>
</dbReference>
<accession>A0A172ZE92</accession>
<reference evidence="6" key="1">
    <citation type="submission" date="2015-10" db="EMBL/GenBank/DDBJ databases">
        <title>Genome of Paenibacillus bovis sp. nov.</title>
        <authorList>
            <person name="Wu Z."/>
            <person name="Gao C."/>
            <person name="Liu Z."/>
            <person name="Zheng H."/>
        </authorList>
    </citation>
    <scope>NUCLEOTIDE SEQUENCE [LARGE SCALE GENOMIC DNA]</scope>
    <source>
        <strain evidence="6">BD3526</strain>
    </source>
</reference>
<proteinExistence type="predicted"/>
<dbReference type="Pfam" id="PF00015">
    <property type="entry name" value="MCPsignal"/>
    <property type="match status" value="1"/>
</dbReference>
<dbReference type="Gene3D" id="1.10.287.950">
    <property type="entry name" value="Methyl-accepting chemotaxis protein"/>
    <property type="match status" value="1"/>
</dbReference>
<dbReference type="PROSITE" id="PS50111">
    <property type="entry name" value="CHEMOTAXIS_TRANSDUC_2"/>
    <property type="match status" value="1"/>
</dbReference>
<evidence type="ECO:0000313" key="6">
    <source>
        <dbReference type="Proteomes" id="UP000078148"/>
    </source>
</evidence>
<dbReference type="Proteomes" id="UP000078148">
    <property type="component" value="Chromosome"/>
</dbReference>